<dbReference type="InterPro" id="IPR029044">
    <property type="entry name" value="Nucleotide-diphossugar_trans"/>
</dbReference>
<dbReference type="SUPFAM" id="SSF53448">
    <property type="entry name" value="Nucleotide-diphospho-sugar transferases"/>
    <property type="match status" value="1"/>
</dbReference>
<accession>A0AAX3U310</accession>
<organism evidence="1 2">
    <name type="scientific">Vibrio aestuarianus</name>
    <dbReference type="NCBI Taxonomy" id="28171"/>
    <lineage>
        <taxon>Bacteria</taxon>
        <taxon>Pseudomonadati</taxon>
        <taxon>Pseudomonadota</taxon>
        <taxon>Gammaproteobacteria</taxon>
        <taxon>Vibrionales</taxon>
        <taxon>Vibrionaceae</taxon>
        <taxon>Vibrio</taxon>
    </lineage>
</organism>
<protein>
    <recommendedName>
        <fullName evidence="3">Glycosyltransferase</fullName>
    </recommendedName>
</protein>
<gene>
    <name evidence="1" type="ORF">PYE51_11650</name>
</gene>
<dbReference type="AlphaFoldDB" id="A0AAX3U310"/>
<dbReference type="EMBL" id="CP118709">
    <property type="protein sequence ID" value="WGK81279.1"/>
    <property type="molecule type" value="Genomic_DNA"/>
</dbReference>
<reference evidence="1" key="1">
    <citation type="submission" date="2022-02" db="EMBL/GenBank/DDBJ databases">
        <title>Emergence and expansion in Europe of a Vibrio aestuarianus clonal complex pathogenic for oysters.</title>
        <authorList>
            <person name="Mesnil A."/>
            <person name="Travers M.-A."/>
        </authorList>
    </citation>
    <scope>NUCLEOTIDE SEQUENCE</scope>
    <source>
        <strain evidence="1">U29</strain>
    </source>
</reference>
<dbReference type="Proteomes" id="UP001239257">
    <property type="component" value="Chromosome 1"/>
</dbReference>
<evidence type="ECO:0000313" key="1">
    <source>
        <dbReference type="EMBL" id="WGK81279.1"/>
    </source>
</evidence>
<dbReference type="Gene3D" id="3.90.550.10">
    <property type="entry name" value="Spore Coat Polysaccharide Biosynthesis Protein SpsA, Chain A"/>
    <property type="match status" value="1"/>
</dbReference>
<proteinExistence type="predicted"/>
<evidence type="ECO:0000313" key="2">
    <source>
        <dbReference type="Proteomes" id="UP001239257"/>
    </source>
</evidence>
<evidence type="ECO:0008006" key="3">
    <source>
        <dbReference type="Google" id="ProtNLM"/>
    </source>
</evidence>
<dbReference type="RefSeq" id="WP_301064455.1">
    <property type="nucleotide sequence ID" value="NZ_CP118709.1"/>
</dbReference>
<name>A0AAX3U310_9VIBR</name>
<sequence>MKNIAAYTSFNYAYASKACVLAKTMKEFNPDWHVVAIVTDTYDINRNKLLEEFFDEIIFSDGLDIVDYDKFVKKYSVVEMCTAVKGAAACFLLARSYDQVFYFDPDIQVFSSLLSMSDALTQGNVLLTPHILTVESTQKSEAIIDTEVNALKYGIFNLGFIGFNNSREGRRVAKWWSDRLAFACIDAPGDGYFTDQKWCNHIPVLFDGVIIHKDFGCNLASWNLYERTVQISDEGDVFVNDDTLKFYHFTKFGSVGLAMTTRYAKDNFDVYELWANYGRELEKMDFINRTNI</sequence>